<feature type="transmembrane region" description="Helical" evidence="6">
    <location>
        <begin position="25"/>
        <end position="47"/>
    </location>
</feature>
<feature type="transmembrane region" description="Helical" evidence="6">
    <location>
        <begin position="441"/>
        <end position="459"/>
    </location>
</feature>
<dbReference type="Pfam" id="PF13520">
    <property type="entry name" value="AA_permease_2"/>
    <property type="match status" value="1"/>
</dbReference>
<comment type="subcellular location">
    <subcellularLocation>
        <location evidence="1">Membrane</location>
        <topology evidence="1">Multi-pass membrane protein</topology>
    </subcellularLocation>
</comment>
<feature type="transmembrane region" description="Helical" evidence="6">
    <location>
        <begin position="100"/>
        <end position="124"/>
    </location>
</feature>
<evidence type="ECO:0000256" key="6">
    <source>
        <dbReference type="SAM" id="Phobius"/>
    </source>
</evidence>
<evidence type="ECO:0000256" key="1">
    <source>
        <dbReference type="ARBA" id="ARBA00004141"/>
    </source>
</evidence>
<organism evidence="7 8">
    <name type="scientific">Orrella marina</name>
    <dbReference type="NCBI Taxonomy" id="2163011"/>
    <lineage>
        <taxon>Bacteria</taxon>
        <taxon>Pseudomonadati</taxon>
        <taxon>Pseudomonadota</taxon>
        <taxon>Betaproteobacteria</taxon>
        <taxon>Burkholderiales</taxon>
        <taxon>Alcaligenaceae</taxon>
        <taxon>Orrella</taxon>
    </lineage>
</organism>
<dbReference type="PANTHER" id="PTHR43243:SF24">
    <property type="entry name" value="CATIONIC AMINO ACID TRANSPORT INTEGRAL MEMBRANE PROTEIN ROCE-RELATED"/>
    <property type="match status" value="1"/>
</dbReference>
<evidence type="ECO:0000256" key="5">
    <source>
        <dbReference type="SAM" id="MobiDB-lite"/>
    </source>
</evidence>
<dbReference type="KEGG" id="boz:DBV39_17165"/>
<dbReference type="PANTHER" id="PTHR43243">
    <property type="entry name" value="INNER MEMBRANE TRANSPORTER YGJI-RELATED"/>
    <property type="match status" value="1"/>
</dbReference>
<feature type="transmembrane region" description="Helical" evidence="6">
    <location>
        <begin position="309"/>
        <end position="330"/>
    </location>
</feature>
<keyword evidence="4 6" id="KW-0472">Membrane</keyword>
<dbReference type="GO" id="GO:0015171">
    <property type="term" value="F:amino acid transmembrane transporter activity"/>
    <property type="evidence" value="ECO:0007669"/>
    <property type="project" value="TreeGrafter"/>
</dbReference>
<dbReference type="EMBL" id="CP028901">
    <property type="protein sequence ID" value="AWB35177.1"/>
    <property type="molecule type" value="Genomic_DNA"/>
</dbReference>
<feature type="transmembrane region" description="Helical" evidence="6">
    <location>
        <begin position="415"/>
        <end position="435"/>
    </location>
</feature>
<feature type="transmembrane region" description="Helical" evidence="6">
    <location>
        <begin position="159"/>
        <end position="178"/>
    </location>
</feature>
<evidence type="ECO:0000256" key="4">
    <source>
        <dbReference type="ARBA" id="ARBA00023136"/>
    </source>
</evidence>
<dbReference type="GO" id="GO:0016020">
    <property type="term" value="C:membrane"/>
    <property type="evidence" value="ECO:0007669"/>
    <property type="project" value="UniProtKB-SubCell"/>
</dbReference>
<dbReference type="Proteomes" id="UP000244571">
    <property type="component" value="Chromosome"/>
</dbReference>
<feature type="region of interest" description="Disordered" evidence="5">
    <location>
        <begin position="1"/>
        <end position="20"/>
    </location>
</feature>
<gene>
    <name evidence="7" type="ORF">DBV39_17165</name>
</gene>
<evidence type="ECO:0000313" key="8">
    <source>
        <dbReference type="Proteomes" id="UP000244571"/>
    </source>
</evidence>
<feature type="transmembrane region" description="Helical" evidence="6">
    <location>
        <begin position="222"/>
        <end position="240"/>
    </location>
</feature>
<feature type="transmembrane region" description="Helical" evidence="6">
    <location>
        <begin position="261"/>
        <end position="282"/>
    </location>
</feature>
<evidence type="ECO:0000256" key="2">
    <source>
        <dbReference type="ARBA" id="ARBA00022692"/>
    </source>
</evidence>
<evidence type="ECO:0000313" key="7">
    <source>
        <dbReference type="EMBL" id="AWB35177.1"/>
    </source>
</evidence>
<evidence type="ECO:0000256" key="3">
    <source>
        <dbReference type="ARBA" id="ARBA00022989"/>
    </source>
</evidence>
<name>A0A2R4XMZ6_9BURK</name>
<feature type="transmembrane region" description="Helical" evidence="6">
    <location>
        <begin position="381"/>
        <end position="403"/>
    </location>
</feature>
<keyword evidence="2 6" id="KW-0812">Transmembrane</keyword>
<dbReference type="Gene3D" id="1.20.1740.10">
    <property type="entry name" value="Amino acid/polyamine transporter I"/>
    <property type="match status" value="1"/>
</dbReference>
<reference evidence="7 8" key="1">
    <citation type="submission" date="2018-04" db="EMBL/GenBank/DDBJ databases">
        <title>Bordetella sp. HZ20 isolated from seawater.</title>
        <authorList>
            <person name="Sun C."/>
        </authorList>
    </citation>
    <scope>NUCLEOTIDE SEQUENCE [LARGE SCALE GENOMIC DNA]</scope>
    <source>
        <strain evidence="7 8">HZ20</strain>
    </source>
</reference>
<feature type="transmembrane region" description="Helical" evidence="6">
    <location>
        <begin position="53"/>
        <end position="79"/>
    </location>
</feature>
<feature type="transmembrane region" description="Helical" evidence="6">
    <location>
        <begin position="357"/>
        <end position="375"/>
    </location>
</feature>
<sequence length="490" mass="50988">MGQFFQRKALPDPQASTSGGLHRTIGLTSLMLMGVGSTLGTGIFFVLTETAPLAGPAVIISFLVAAFAAGLTALCYAEVASAIPVTGSSYTFTYMTMGRGLALFVGACLVLEWGVAAAAVAVGWSSYLNEALVLLTGHAIPPTFRMSSLQAGPVATDSIHVGNIPAMLVVWMCAAVLLKGSGQSSKLNAVLTTCKIALLLLFVVMVIPVFDTGNFTPFMPSGVSGVSQAAAIVFFSFVGLDSVVNASEETVNPDRNLPKAIIGALAIVTGVYLLVTVASLGAQKVEFFRGQSAGLAEILRQATNTSGGATVLACGAVISIFSVTLIALYGQARVYFAMARDGLLPDRLQKVDPTTGTPRVATVVSALVVTPMAGFVPSHMLWGLVSIGTLMAFIAVSVSLILLRKNHPQLRRGFSVPLYPVTPILSIVCCAYLILSLGVSVHLAFIAWIALTSTVYLVVRKVAARACQEPSTMEPESAPGTPCAQGRIAI</sequence>
<dbReference type="InterPro" id="IPR002293">
    <property type="entry name" value="AA/rel_permease1"/>
</dbReference>
<accession>A0A2R4XMZ6</accession>
<keyword evidence="8" id="KW-1185">Reference proteome</keyword>
<feature type="transmembrane region" description="Helical" evidence="6">
    <location>
        <begin position="190"/>
        <end position="210"/>
    </location>
</feature>
<dbReference type="PIRSF" id="PIRSF006060">
    <property type="entry name" value="AA_transporter"/>
    <property type="match status" value="1"/>
</dbReference>
<proteinExistence type="predicted"/>
<dbReference type="OrthoDB" id="5442866at2"/>
<protein>
    <submittedName>
        <fullName evidence="7">Amino acid permease</fullName>
    </submittedName>
</protein>
<dbReference type="AlphaFoldDB" id="A0A2R4XMZ6"/>
<keyword evidence="3 6" id="KW-1133">Transmembrane helix</keyword>
<dbReference type="RefSeq" id="WP_108622587.1">
    <property type="nucleotide sequence ID" value="NZ_CP028901.1"/>
</dbReference>